<dbReference type="STRING" id="3708.A0A078JE78"/>
<dbReference type="EMBL" id="HG994359">
    <property type="protein sequence ID" value="CAF2102417.1"/>
    <property type="molecule type" value="Genomic_DNA"/>
</dbReference>
<evidence type="ECO:0000313" key="5">
    <source>
        <dbReference type="Proteomes" id="UP000028999"/>
    </source>
</evidence>
<dbReference type="AlphaFoldDB" id="A0A078JE78"/>
<reference evidence="4" key="2">
    <citation type="submission" date="2014-06" db="EMBL/GenBank/DDBJ databases">
        <authorList>
            <person name="Genoscope - CEA"/>
        </authorList>
    </citation>
    <scope>NUCLEOTIDE SEQUENCE</scope>
</reference>
<proteinExistence type="predicted"/>
<sequence>MAEARVISLPDERISAKAGDGKVTRSSLAYVVSGKKMSGLDLHQLNIILKVDGSTEAVRQALQVLPQKNVSLKFLLQAARDVRNSDVDLASASEAISFGFSVKAYVSVKKSCRKQR</sequence>
<evidence type="ECO:0000313" key="4">
    <source>
        <dbReference type="EMBL" id="CDY64974.1"/>
    </source>
</evidence>
<dbReference type="Proteomes" id="UP001295469">
    <property type="component" value="Chromosome A05"/>
</dbReference>
<dbReference type="Gramene" id="CDY64974">
    <property type="protein sequence ID" value="CDY64974"/>
    <property type="gene ID" value="GSBRNA2T00043950001"/>
</dbReference>
<accession>A0A078JE78</accession>
<dbReference type="EMBL" id="LK034614">
    <property type="protein sequence ID" value="CDY64974.1"/>
    <property type="molecule type" value="Genomic_DNA"/>
</dbReference>
<evidence type="ECO:0000259" key="1">
    <source>
        <dbReference type="Pfam" id="PF11987"/>
    </source>
</evidence>
<dbReference type="Gene3D" id="3.40.50.10050">
    <property type="entry name" value="Translation initiation factor IF- 2, domain 3"/>
    <property type="match status" value="1"/>
</dbReference>
<dbReference type="SUPFAM" id="SSF52156">
    <property type="entry name" value="Initiation factor IF2/eIF5b, domain 3"/>
    <property type="match status" value="1"/>
</dbReference>
<name>A0A078JE78_BRANA</name>
<dbReference type="EMBL" id="HG994359">
    <property type="protein sequence ID" value="CAF2102427.1"/>
    <property type="molecule type" value="Genomic_DNA"/>
</dbReference>
<dbReference type="InterPro" id="IPR023115">
    <property type="entry name" value="TIF_IF2_dom3"/>
</dbReference>
<dbReference type="PaxDb" id="3708-A0A078JE78"/>
<dbReference type="Proteomes" id="UP000028999">
    <property type="component" value="Unassembled WGS sequence"/>
</dbReference>
<evidence type="ECO:0000313" key="2">
    <source>
        <dbReference type="EMBL" id="CAF2102417.1"/>
    </source>
</evidence>
<gene>
    <name evidence="4" type="primary">BnaAnng19950D</name>
    <name evidence="2" type="ORF">DARMORV10_A05P39240.1</name>
    <name evidence="3" type="ORF">DARMORV10_A05P39300.1</name>
    <name evidence="4" type="ORF">GSBRNA2T00043950001</name>
</gene>
<keyword evidence="5" id="KW-1185">Reference proteome</keyword>
<reference evidence="4 5" key="1">
    <citation type="journal article" date="2014" name="Science">
        <title>Plant genetics. Early allopolyploid evolution in the post-Neolithic Brassica napus oilseed genome.</title>
        <authorList>
            <person name="Chalhoub B."/>
            <person name="Denoeud F."/>
            <person name="Liu S."/>
            <person name="Parkin I.A."/>
            <person name="Tang H."/>
            <person name="Wang X."/>
            <person name="Chiquet J."/>
            <person name="Belcram H."/>
            <person name="Tong C."/>
            <person name="Samans B."/>
            <person name="Correa M."/>
            <person name="Da Silva C."/>
            <person name="Just J."/>
            <person name="Falentin C."/>
            <person name="Koh C.S."/>
            <person name="Le Clainche I."/>
            <person name="Bernard M."/>
            <person name="Bento P."/>
            <person name="Noel B."/>
            <person name="Labadie K."/>
            <person name="Alberti A."/>
            <person name="Charles M."/>
            <person name="Arnaud D."/>
            <person name="Guo H."/>
            <person name="Daviaud C."/>
            <person name="Alamery S."/>
            <person name="Jabbari K."/>
            <person name="Zhao M."/>
            <person name="Edger P.P."/>
            <person name="Chelaifa H."/>
            <person name="Tack D."/>
            <person name="Lassalle G."/>
            <person name="Mestiri I."/>
            <person name="Schnel N."/>
            <person name="Le Paslier M.C."/>
            <person name="Fan G."/>
            <person name="Renault V."/>
            <person name="Bayer P.E."/>
            <person name="Golicz A.A."/>
            <person name="Manoli S."/>
            <person name="Lee T.H."/>
            <person name="Thi V.H."/>
            <person name="Chalabi S."/>
            <person name="Hu Q."/>
            <person name="Fan C."/>
            <person name="Tollenaere R."/>
            <person name="Lu Y."/>
            <person name="Battail C."/>
            <person name="Shen J."/>
            <person name="Sidebottom C.H."/>
            <person name="Wang X."/>
            <person name="Canaguier A."/>
            <person name="Chauveau A."/>
            <person name="Berard A."/>
            <person name="Deniot G."/>
            <person name="Guan M."/>
            <person name="Liu Z."/>
            <person name="Sun F."/>
            <person name="Lim Y.P."/>
            <person name="Lyons E."/>
            <person name="Town C.D."/>
            <person name="Bancroft I."/>
            <person name="Wang X."/>
            <person name="Meng J."/>
            <person name="Ma J."/>
            <person name="Pires J.C."/>
            <person name="King G.J."/>
            <person name="Brunel D."/>
            <person name="Delourme R."/>
            <person name="Renard M."/>
            <person name="Aury J.M."/>
            <person name="Adams K.L."/>
            <person name="Batley J."/>
            <person name="Snowdon R.J."/>
            <person name="Tost J."/>
            <person name="Edwards D."/>
            <person name="Zhou Y."/>
            <person name="Hua W."/>
            <person name="Sharpe A.G."/>
            <person name="Paterson A.H."/>
            <person name="Guan C."/>
            <person name="Wincker P."/>
        </authorList>
    </citation>
    <scope>NUCLEOTIDE SEQUENCE [LARGE SCALE GENOMIC DNA]</scope>
    <source>
        <strain evidence="5">cv. Darmor-bzh</strain>
    </source>
</reference>
<dbReference type="Pfam" id="PF11987">
    <property type="entry name" value="IF-2"/>
    <property type="match status" value="1"/>
</dbReference>
<organism evidence="4 5">
    <name type="scientific">Brassica napus</name>
    <name type="common">Rape</name>
    <dbReference type="NCBI Taxonomy" id="3708"/>
    <lineage>
        <taxon>Eukaryota</taxon>
        <taxon>Viridiplantae</taxon>
        <taxon>Streptophyta</taxon>
        <taxon>Embryophyta</taxon>
        <taxon>Tracheophyta</taxon>
        <taxon>Spermatophyta</taxon>
        <taxon>Magnoliopsida</taxon>
        <taxon>eudicotyledons</taxon>
        <taxon>Gunneridae</taxon>
        <taxon>Pentapetalae</taxon>
        <taxon>rosids</taxon>
        <taxon>malvids</taxon>
        <taxon>Brassicales</taxon>
        <taxon>Brassicaceae</taxon>
        <taxon>Brassiceae</taxon>
        <taxon>Brassica</taxon>
    </lineage>
</organism>
<reference evidence="2" key="3">
    <citation type="submission" date="2021-01" db="EMBL/GenBank/DDBJ databases">
        <authorList>
            <consortium name="Genoscope - CEA"/>
            <person name="William W."/>
        </authorList>
    </citation>
    <scope>NUCLEOTIDE SEQUENCE</scope>
</reference>
<protein>
    <submittedName>
        <fullName evidence="2">(rape) hypothetical protein</fullName>
    </submittedName>
    <submittedName>
        <fullName evidence="4">BnaAnng19950D protein</fullName>
    </submittedName>
</protein>
<feature type="domain" description="Translation initiation factor IF- 2" evidence="1">
    <location>
        <begin position="36"/>
        <end position="115"/>
    </location>
</feature>
<dbReference type="InterPro" id="IPR036925">
    <property type="entry name" value="TIF_IF2_dom3_sf"/>
</dbReference>
<evidence type="ECO:0000313" key="3">
    <source>
        <dbReference type="EMBL" id="CAF2102427.1"/>
    </source>
</evidence>